<dbReference type="KEGG" id="mgin:FRZ54_16955"/>
<protein>
    <submittedName>
        <fullName evidence="3">GHKL domain-containing protein</fullName>
    </submittedName>
</protein>
<organism evidence="3 4">
    <name type="scientific">Mucilaginibacter ginsenosidivorans</name>
    <dbReference type="NCBI Taxonomy" id="398053"/>
    <lineage>
        <taxon>Bacteria</taxon>
        <taxon>Pseudomonadati</taxon>
        <taxon>Bacteroidota</taxon>
        <taxon>Sphingobacteriia</taxon>
        <taxon>Sphingobacteriales</taxon>
        <taxon>Sphingobacteriaceae</taxon>
        <taxon>Mucilaginibacter</taxon>
    </lineage>
</organism>
<reference evidence="3 4" key="1">
    <citation type="journal article" date="2017" name="Curr. Microbiol.">
        <title>Mucilaginibacter ginsenosidivorans sp. nov., Isolated from Soil of Ginseng Field.</title>
        <authorList>
            <person name="Kim M.M."/>
            <person name="Siddiqi M.Z."/>
            <person name="Im W.T."/>
        </authorList>
    </citation>
    <scope>NUCLEOTIDE SEQUENCE [LARGE SCALE GENOMIC DNA]</scope>
    <source>
        <strain evidence="3 4">Gsoil 3017</strain>
    </source>
</reference>
<evidence type="ECO:0000313" key="4">
    <source>
        <dbReference type="Proteomes" id="UP000321479"/>
    </source>
</evidence>
<feature type="transmembrane region" description="Helical" evidence="1">
    <location>
        <begin position="111"/>
        <end position="134"/>
    </location>
</feature>
<evidence type="ECO:0000256" key="1">
    <source>
        <dbReference type="SAM" id="Phobius"/>
    </source>
</evidence>
<accession>A0A5B8V0X6</accession>
<dbReference type="EMBL" id="CP042436">
    <property type="protein sequence ID" value="QEC64196.1"/>
    <property type="molecule type" value="Genomic_DNA"/>
</dbReference>
<dbReference type="GO" id="GO:0016020">
    <property type="term" value="C:membrane"/>
    <property type="evidence" value="ECO:0007669"/>
    <property type="project" value="InterPro"/>
</dbReference>
<dbReference type="InterPro" id="IPR010559">
    <property type="entry name" value="Sig_transdc_His_kin_internal"/>
</dbReference>
<feature type="domain" description="Signal transduction histidine kinase internal region" evidence="2">
    <location>
        <begin position="153"/>
        <end position="229"/>
    </location>
</feature>
<dbReference type="InterPro" id="IPR036890">
    <property type="entry name" value="HATPase_C_sf"/>
</dbReference>
<dbReference type="Proteomes" id="UP000321479">
    <property type="component" value="Chromosome"/>
</dbReference>
<evidence type="ECO:0000313" key="3">
    <source>
        <dbReference type="EMBL" id="QEC64196.1"/>
    </source>
</evidence>
<gene>
    <name evidence="3" type="ORF">FRZ54_16955</name>
</gene>
<keyword evidence="4" id="KW-1185">Reference proteome</keyword>
<feature type="transmembrane region" description="Helical" evidence="1">
    <location>
        <begin position="12"/>
        <end position="29"/>
    </location>
</feature>
<dbReference type="AlphaFoldDB" id="A0A5B8V0X6"/>
<dbReference type="InterPro" id="IPR050640">
    <property type="entry name" value="Bact_2-comp_sensor_kinase"/>
</dbReference>
<proteinExistence type="predicted"/>
<evidence type="ECO:0000259" key="2">
    <source>
        <dbReference type="Pfam" id="PF06580"/>
    </source>
</evidence>
<keyword evidence="1" id="KW-1133">Transmembrane helix</keyword>
<dbReference type="PANTHER" id="PTHR34220:SF7">
    <property type="entry name" value="SENSOR HISTIDINE KINASE YPDA"/>
    <property type="match status" value="1"/>
</dbReference>
<dbReference type="PANTHER" id="PTHR34220">
    <property type="entry name" value="SENSOR HISTIDINE KINASE YPDA"/>
    <property type="match status" value="1"/>
</dbReference>
<dbReference type="Gene3D" id="3.30.565.10">
    <property type="entry name" value="Histidine kinase-like ATPase, C-terminal domain"/>
    <property type="match status" value="1"/>
</dbReference>
<dbReference type="OrthoDB" id="9792992at2"/>
<dbReference type="GO" id="GO:0000155">
    <property type="term" value="F:phosphorelay sensor kinase activity"/>
    <property type="evidence" value="ECO:0007669"/>
    <property type="project" value="InterPro"/>
</dbReference>
<name>A0A5B8V0X6_9SPHI</name>
<dbReference type="Pfam" id="PF06580">
    <property type="entry name" value="His_kinase"/>
    <property type="match status" value="1"/>
</dbReference>
<dbReference type="RefSeq" id="WP_147032783.1">
    <property type="nucleotide sequence ID" value="NZ_CP042436.1"/>
</dbReference>
<feature type="transmembrane region" description="Helical" evidence="1">
    <location>
        <begin position="73"/>
        <end position="91"/>
    </location>
</feature>
<keyword evidence="1" id="KW-0812">Transmembrane</keyword>
<sequence length="340" mass="38696">MPNSFKQFSVALQIAFWAVLFSIVLYVSASNTSDVPEALERIILVFGCHVITFYACYSFVVPRYFEAKKYASTVIAFVLLFMILTPIRILIEQHFANVHVFAVNLKHRNGVGFGLIVFSEIAVGAFACLVRLAASSLAHRQKMEAMKSMHLESELRFLKSQMSPHFLFNTINNIYSLTLVKSDKAPKFLLKLSGLLRYLLYECDKQVTYRQEENALQLYAELFQLRYDTPLRLSITLDVEQKDKLMEPMLLIPILENAFKYSGLGINESSYVNLYVREVNGKLFISCENNIDTKNAPDQPGGIGLSNIRKRLDMAYPGAYEFNISDATKIFILHLTIPLP</sequence>
<keyword evidence="1" id="KW-0472">Membrane</keyword>
<feature type="transmembrane region" description="Helical" evidence="1">
    <location>
        <begin position="41"/>
        <end position="61"/>
    </location>
</feature>